<evidence type="ECO:0000256" key="1">
    <source>
        <dbReference type="ARBA" id="ARBA00022443"/>
    </source>
</evidence>
<dbReference type="PRINTS" id="PR00452">
    <property type="entry name" value="SH3DOMAIN"/>
</dbReference>
<dbReference type="SMART" id="SM00326">
    <property type="entry name" value="SH3"/>
    <property type="match status" value="1"/>
</dbReference>
<accession>A0A1E4TH32</accession>
<keyword evidence="5" id="KW-1185">Reference proteome</keyword>
<keyword evidence="1 2" id="KW-0728">SH3 domain</keyword>
<feature type="domain" description="SH3" evidence="3">
    <location>
        <begin position="2"/>
        <end position="56"/>
    </location>
</feature>
<proteinExistence type="predicted"/>
<evidence type="ECO:0000313" key="4">
    <source>
        <dbReference type="EMBL" id="ODV91039.1"/>
    </source>
</evidence>
<dbReference type="PANTHER" id="PTHR46026">
    <property type="entry name" value="RHO-TYPE GUANINE NUCLEOTIDE EXCHANGE FACTOR, ISOFORM F"/>
    <property type="match status" value="1"/>
</dbReference>
<sequence>PMALFKVRALFPYESDHDEDLHFEKGAIIEVTAIEDEDWYQGSIGDRSGLFPRNFV</sequence>
<evidence type="ECO:0000313" key="5">
    <source>
        <dbReference type="Proteomes" id="UP000095023"/>
    </source>
</evidence>
<protein>
    <recommendedName>
        <fullName evidence="3">SH3 domain-containing protein</fullName>
    </recommendedName>
</protein>
<reference evidence="5" key="1">
    <citation type="submission" date="2016-02" db="EMBL/GenBank/DDBJ databases">
        <title>Comparative genomics of biotechnologically important yeasts.</title>
        <authorList>
            <consortium name="DOE Joint Genome Institute"/>
            <person name="Riley R."/>
            <person name="Haridas S."/>
            <person name="Wolfe K.H."/>
            <person name="Lopes M.R."/>
            <person name="Hittinger C.T."/>
            <person name="Goker M."/>
            <person name="Salamov A."/>
            <person name="Wisecaver J."/>
            <person name="Long T.M."/>
            <person name="Aerts A.L."/>
            <person name="Barry K."/>
            <person name="Choi C."/>
            <person name="Clum A."/>
            <person name="Coughlan A.Y."/>
            <person name="Deshpande S."/>
            <person name="Douglass A.P."/>
            <person name="Hanson S.J."/>
            <person name="Klenk H.-P."/>
            <person name="Labutti K."/>
            <person name="Lapidus A."/>
            <person name="Lindquist E."/>
            <person name="Lipzen A."/>
            <person name="Meier-Kolthoff J.P."/>
            <person name="Ohm R.A."/>
            <person name="Otillar R.P."/>
            <person name="Pangilinan J."/>
            <person name="Peng Y."/>
            <person name="Rokas A."/>
            <person name="Rosa C.A."/>
            <person name="Scheuner C."/>
            <person name="Sibirny A.A."/>
            <person name="Slot J.C."/>
            <person name="Stielow J.B."/>
            <person name="Sun H."/>
            <person name="Kurtzman C.P."/>
            <person name="Blackwell M."/>
            <person name="Jeffries T.W."/>
            <person name="Grigoriev I.V."/>
        </authorList>
    </citation>
    <scope>NUCLEOTIDE SEQUENCE [LARGE SCALE GENOMIC DNA]</scope>
    <source>
        <strain evidence="5">NRRL Y-17796</strain>
    </source>
</reference>
<feature type="non-terminal residue" evidence="4">
    <location>
        <position position="56"/>
    </location>
</feature>
<dbReference type="Proteomes" id="UP000095023">
    <property type="component" value="Unassembled WGS sequence"/>
</dbReference>
<dbReference type="PROSITE" id="PS50002">
    <property type="entry name" value="SH3"/>
    <property type="match status" value="1"/>
</dbReference>
<dbReference type="PRINTS" id="PR00499">
    <property type="entry name" value="P67PHOX"/>
</dbReference>
<evidence type="ECO:0000259" key="3">
    <source>
        <dbReference type="PROSITE" id="PS50002"/>
    </source>
</evidence>
<dbReference type="SUPFAM" id="SSF50044">
    <property type="entry name" value="SH3-domain"/>
    <property type="match status" value="1"/>
</dbReference>
<dbReference type="Gene3D" id="2.30.30.40">
    <property type="entry name" value="SH3 Domains"/>
    <property type="match status" value="1"/>
</dbReference>
<gene>
    <name evidence="4" type="ORF">CANCADRAFT_17237</name>
</gene>
<dbReference type="EMBL" id="KV453842">
    <property type="protein sequence ID" value="ODV91039.1"/>
    <property type="molecule type" value="Genomic_DNA"/>
</dbReference>
<feature type="non-terminal residue" evidence="4">
    <location>
        <position position="1"/>
    </location>
</feature>
<dbReference type="InterPro" id="IPR036028">
    <property type="entry name" value="SH3-like_dom_sf"/>
</dbReference>
<dbReference type="AlphaFoldDB" id="A0A1E4TH32"/>
<evidence type="ECO:0000256" key="2">
    <source>
        <dbReference type="PROSITE-ProRule" id="PRU00192"/>
    </source>
</evidence>
<dbReference type="PANTHER" id="PTHR46026:SF1">
    <property type="entry name" value="RHO-TYPE GUANINE NUCLEOTIDE EXCHANGE FACTOR, ISOFORM F"/>
    <property type="match status" value="1"/>
</dbReference>
<organism evidence="4 5">
    <name type="scientific">Tortispora caseinolytica NRRL Y-17796</name>
    <dbReference type="NCBI Taxonomy" id="767744"/>
    <lineage>
        <taxon>Eukaryota</taxon>
        <taxon>Fungi</taxon>
        <taxon>Dikarya</taxon>
        <taxon>Ascomycota</taxon>
        <taxon>Saccharomycotina</taxon>
        <taxon>Trigonopsidomycetes</taxon>
        <taxon>Trigonopsidales</taxon>
        <taxon>Trigonopsidaceae</taxon>
        <taxon>Tortispora</taxon>
    </lineage>
</organism>
<dbReference type="OrthoDB" id="207120at2759"/>
<name>A0A1E4TH32_9ASCO</name>
<dbReference type="Pfam" id="PF00018">
    <property type="entry name" value="SH3_1"/>
    <property type="match status" value="1"/>
</dbReference>
<dbReference type="InterPro" id="IPR001452">
    <property type="entry name" value="SH3_domain"/>
</dbReference>